<protein>
    <submittedName>
        <fullName evidence="1">Uncharacterized protein</fullName>
    </submittedName>
</protein>
<dbReference type="AlphaFoldDB" id="A0A8T0H1D0"/>
<reference evidence="1" key="1">
    <citation type="submission" date="2020-06" db="EMBL/GenBank/DDBJ databases">
        <title>WGS assembly of Ceratodon purpureus strain R40.</title>
        <authorList>
            <person name="Carey S.B."/>
            <person name="Jenkins J."/>
            <person name="Shu S."/>
            <person name="Lovell J.T."/>
            <person name="Sreedasyam A."/>
            <person name="Maumus F."/>
            <person name="Tiley G.P."/>
            <person name="Fernandez-Pozo N."/>
            <person name="Barry K."/>
            <person name="Chen C."/>
            <person name="Wang M."/>
            <person name="Lipzen A."/>
            <person name="Daum C."/>
            <person name="Saski C.A."/>
            <person name="Payton A.C."/>
            <person name="Mcbreen J.C."/>
            <person name="Conrad R.E."/>
            <person name="Kollar L.M."/>
            <person name="Olsson S."/>
            <person name="Huttunen S."/>
            <person name="Landis J.B."/>
            <person name="Wickett N.J."/>
            <person name="Johnson M.G."/>
            <person name="Rensing S.A."/>
            <person name="Grimwood J."/>
            <person name="Schmutz J."/>
            <person name="Mcdaniel S.F."/>
        </authorList>
    </citation>
    <scope>NUCLEOTIDE SEQUENCE</scope>
    <source>
        <strain evidence="1">R40</strain>
    </source>
</reference>
<evidence type="ECO:0000313" key="1">
    <source>
        <dbReference type="EMBL" id="KAG0564199.1"/>
    </source>
</evidence>
<dbReference type="Proteomes" id="UP000822688">
    <property type="component" value="Chromosome 8"/>
</dbReference>
<name>A0A8T0H1D0_CERPU</name>
<keyword evidence="2" id="KW-1185">Reference proteome</keyword>
<proteinExistence type="predicted"/>
<comment type="caution">
    <text evidence="1">The sequence shown here is derived from an EMBL/GenBank/DDBJ whole genome shotgun (WGS) entry which is preliminary data.</text>
</comment>
<organism evidence="1 2">
    <name type="scientific">Ceratodon purpureus</name>
    <name type="common">Fire moss</name>
    <name type="synonym">Dicranum purpureum</name>
    <dbReference type="NCBI Taxonomy" id="3225"/>
    <lineage>
        <taxon>Eukaryota</taxon>
        <taxon>Viridiplantae</taxon>
        <taxon>Streptophyta</taxon>
        <taxon>Embryophyta</taxon>
        <taxon>Bryophyta</taxon>
        <taxon>Bryophytina</taxon>
        <taxon>Bryopsida</taxon>
        <taxon>Dicranidae</taxon>
        <taxon>Pseudoditrichales</taxon>
        <taxon>Ditrichaceae</taxon>
        <taxon>Ceratodon</taxon>
    </lineage>
</organism>
<evidence type="ECO:0000313" key="2">
    <source>
        <dbReference type="Proteomes" id="UP000822688"/>
    </source>
</evidence>
<accession>A0A8T0H1D0</accession>
<gene>
    <name evidence="1" type="ORF">KC19_8G091500</name>
</gene>
<dbReference type="EMBL" id="CM026429">
    <property type="protein sequence ID" value="KAG0564199.1"/>
    <property type="molecule type" value="Genomic_DNA"/>
</dbReference>
<sequence>MPIDTTDLADLHPFKRARGFHVIPTACEPLSGDLCSPIAACIRLVFERDVFKVRYCLSLDHFQLCRWFGAL</sequence>